<evidence type="ECO:0000313" key="2">
    <source>
        <dbReference type="Proteomes" id="UP000642920"/>
    </source>
</evidence>
<dbReference type="AlphaFoldDB" id="A0A937DI90"/>
<dbReference type="RefSeq" id="WP_201916997.1">
    <property type="nucleotide sequence ID" value="NZ_JAERQG010000001.1"/>
</dbReference>
<dbReference type="EMBL" id="JAERQG010000001">
    <property type="protein sequence ID" value="MBL0763911.1"/>
    <property type="molecule type" value="Genomic_DNA"/>
</dbReference>
<name>A0A937DI90_9BACT</name>
<keyword evidence="2" id="KW-1185">Reference proteome</keyword>
<protein>
    <submittedName>
        <fullName evidence="1">Uncharacterized protein</fullName>
    </submittedName>
</protein>
<comment type="caution">
    <text evidence="1">The sequence shown here is derived from an EMBL/GenBank/DDBJ whole genome shotgun (WGS) entry which is preliminary data.</text>
</comment>
<proteinExistence type="predicted"/>
<dbReference type="Proteomes" id="UP000642920">
    <property type="component" value="Unassembled WGS sequence"/>
</dbReference>
<evidence type="ECO:0000313" key="1">
    <source>
        <dbReference type="EMBL" id="MBL0763911.1"/>
    </source>
</evidence>
<organism evidence="1 2">
    <name type="scientific">Marivirga atlantica</name>
    <dbReference type="NCBI Taxonomy" id="1548457"/>
    <lineage>
        <taxon>Bacteria</taxon>
        <taxon>Pseudomonadati</taxon>
        <taxon>Bacteroidota</taxon>
        <taxon>Cytophagia</taxon>
        <taxon>Cytophagales</taxon>
        <taxon>Marivirgaceae</taxon>
        <taxon>Marivirga</taxon>
    </lineage>
</organism>
<accession>A0A937DI90</accession>
<gene>
    <name evidence="1" type="ORF">JKP34_01530</name>
</gene>
<sequence length="69" mass="8214">MGHLRRVIVKYTSRKDNLGYFHRFVYMQNNYETVTKALIEMDSGDLELYDLRSVKFIDKPNKNSSEKLP</sequence>
<reference evidence="1" key="1">
    <citation type="submission" date="2021-01" db="EMBL/GenBank/DDBJ databases">
        <title>Marivirga sp. nov., isolated from intertidal surface sediments.</title>
        <authorList>
            <person name="Zhang M."/>
        </authorList>
    </citation>
    <scope>NUCLEOTIDE SEQUENCE</scope>
    <source>
        <strain evidence="1">SM1354</strain>
    </source>
</reference>